<evidence type="ECO:0000256" key="7">
    <source>
        <dbReference type="ARBA" id="ARBA00038617"/>
    </source>
</evidence>
<dbReference type="InterPro" id="IPR029014">
    <property type="entry name" value="NiFe-Hase_large"/>
</dbReference>
<dbReference type="Gene3D" id="3.30.460.80">
    <property type="entry name" value="NADH:ubiquinone oxidoreductase, 30kDa subunit"/>
    <property type="match status" value="1"/>
</dbReference>
<keyword evidence="9" id="KW-1278">Translocase</keyword>
<comment type="subunit">
    <text evidence="9">NDH-1 is composed of 14 different subunits. Subunits NuoB, C, D, E, F, and G constitute the peripheral sector of the complex.</text>
</comment>
<dbReference type="GO" id="GO:0005886">
    <property type="term" value="C:plasma membrane"/>
    <property type="evidence" value="ECO:0007669"/>
    <property type="project" value="UniProtKB-SubCell"/>
</dbReference>
<keyword evidence="4 9" id="KW-0520">NAD</keyword>
<sequence>MTLKDKITAWEPQAVWSEAGDGMWTVPAEKFHDLAARLRAEGFDFLRSLTGMDWGEEGFGAVYHLEASATGENVVLRTLTPSREKCGLPSVCDLWKAAELNEREVFDYFGIGFLNHPDMRRLFLRDDWVGYPLRKDYDPALNPLRMTNEVSKDSAPSFELTSDGSFIRKRNVLFEEDEYVINVGPQHPATHGVLRFRVSLEGEIIKKLDVHCGYIHRGIEKLCEGLTYPQTLALTDRLDYLGAAQNRHALCMCIEKGLGVEVSERVQYIRTIMDELQRIDSHLLFFACLCMDMGALTAFFYGFRDREKVLDILEQTTGGRLIQTYNTIGGVQADIHPEFVRKVKEFIAYMRPLLREYHEIFTGNVIAQERLKGTGVLTREDAISFGATGGTGRAAGWACDVRKRHPYAMYGKVDFEEVLFTEGDCFARYMVRMREIEQSMNIVEQLIDNIPEGEYQLKMKPVVRIPEGSYYAAVEGSRGEFGVFIESRGDKSPYRMKFRSTGLPLVSCLETIAKGTKIADLIAIGGTLDYVVPDIDR</sequence>
<evidence type="ECO:0000256" key="9">
    <source>
        <dbReference type="HAMAP-Rule" id="MF_01358"/>
    </source>
</evidence>
<dbReference type="GO" id="GO:0048038">
    <property type="term" value="F:quinone binding"/>
    <property type="evidence" value="ECO:0007669"/>
    <property type="project" value="UniProtKB-KW"/>
</dbReference>
<dbReference type="GO" id="GO:0050136">
    <property type="term" value="F:NADH dehydrogenase (quinone) (non-electrogenic) activity"/>
    <property type="evidence" value="ECO:0007669"/>
    <property type="project" value="UniProtKB-UniRule"/>
</dbReference>
<dbReference type="GO" id="GO:0008137">
    <property type="term" value="F:NADH dehydrogenase (ubiquinone) activity"/>
    <property type="evidence" value="ECO:0007669"/>
    <property type="project" value="InterPro"/>
</dbReference>
<evidence type="ECO:0000313" key="14">
    <source>
        <dbReference type="Proteomes" id="UP001055105"/>
    </source>
</evidence>
<keyword evidence="9" id="KW-0874">Quinone</keyword>
<protein>
    <recommendedName>
        <fullName evidence="9">NADH-quinone oxidoreductase subunit D</fullName>
        <ecNumber evidence="9">7.1.1.-</ecNumber>
    </recommendedName>
    <alternativeName>
        <fullName evidence="9">NADH dehydrogenase I subunit D</fullName>
    </alternativeName>
    <alternativeName>
        <fullName evidence="9">NDH-1 subunit D</fullName>
    </alternativeName>
</protein>
<dbReference type="InterPro" id="IPR001268">
    <property type="entry name" value="NADH_UbQ_OxRdtase_30kDa_su"/>
</dbReference>
<dbReference type="Proteomes" id="UP001055105">
    <property type="component" value="Unassembled WGS sequence"/>
</dbReference>
<keyword evidence="5 9" id="KW-0472">Membrane</keyword>
<dbReference type="SUPFAM" id="SSF143243">
    <property type="entry name" value="Nqo5-like"/>
    <property type="match status" value="1"/>
</dbReference>
<feature type="domain" description="NADH:ubiquinone oxidoreductase 30kDa subunit" evidence="11">
    <location>
        <begin position="25"/>
        <end position="138"/>
    </location>
</feature>
<keyword evidence="3 9" id="KW-1003">Cell membrane</keyword>
<comment type="catalytic activity">
    <reaction evidence="8 9">
        <text>a quinone + NADH + 5 H(+)(in) = a quinol + NAD(+) + 4 H(+)(out)</text>
        <dbReference type="Rhea" id="RHEA:57888"/>
        <dbReference type="ChEBI" id="CHEBI:15378"/>
        <dbReference type="ChEBI" id="CHEBI:24646"/>
        <dbReference type="ChEBI" id="CHEBI:57540"/>
        <dbReference type="ChEBI" id="CHEBI:57945"/>
        <dbReference type="ChEBI" id="CHEBI:132124"/>
    </reaction>
</comment>
<evidence type="ECO:0000256" key="10">
    <source>
        <dbReference type="SAM" id="Phobius"/>
    </source>
</evidence>
<dbReference type="InterPro" id="IPR037232">
    <property type="entry name" value="NADH_quin_OxRdtase_su_C/D-like"/>
</dbReference>
<evidence type="ECO:0000256" key="3">
    <source>
        <dbReference type="ARBA" id="ARBA00022475"/>
    </source>
</evidence>
<evidence type="ECO:0000313" key="13">
    <source>
        <dbReference type="EMBL" id="GKI18180.1"/>
    </source>
</evidence>
<feature type="domain" description="NADH-quinone oxidoreductase subunit D" evidence="12">
    <location>
        <begin position="292"/>
        <end position="459"/>
    </location>
</feature>
<evidence type="ECO:0000259" key="11">
    <source>
        <dbReference type="Pfam" id="PF00329"/>
    </source>
</evidence>
<dbReference type="EC" id="7.1.1.-" evidence="9"/>
<dbReference type="HAMAP" id="MF_01358">
    <property type="entry name" value="NDH1_NuoD"/>
    <property type="match status" value="1"/>
</dbReference>
<proteinExistence type="inferred from homology"/>
<keyword evidence="6" id="KW-0511">Multifunctional enzyme</keyword>
<evidence type="ECO:0000256" key="6">
    <source>
        <dbReference type="ARBA" id="ARBA00023268"/>
    </source>
</evidence>
<dbReference type="PANTHER" id="PTHR11993">
    <property type="entry name" value="NADH-UBIQUINONE OXIDOREDUCTASE 49 KDA SUBUNIT"/>
    <property type="match status" value="1"/>
</dbReference>
<dbReference type="SUPFAM" id="SSF56762">
    <property type="entry name" value="HydB/Nqo4-like"/>
    <property type="match status" value="1"/>
</dbReference>
<evidence type="ECO:0000256" key="8">
    <source>
        <dbReference type="ARBA" id="ARBA00047712"/>
    </source>
</evidence>
<comment type="subcellular location">
    <subcellularLocation>
        <location evidence="1">Cell inner membrane</location>
        <topology evidence="1">Peripheral membrane protein</topology>
    </subcellularLocation>
    <subcellularLocation>
        <location evidence="9">Cell membrane</location>
        <topology evidence="9">Peripheral membrane protein</topology>
        <orientation evidence="9">Cytoplasmic side</orientation>
    </subcellularLocation>
</comment>
<dbReference type="Gene3D" id="1.10.645.10">
    <property type="entry name" value="Cytochrome-c3 Hydrogenase, chain B"/>
    <property type="match status" value="1"/>
</dbReference>
<evidence type="ECO:0000256" key="1">
    <source>
        <dbReference type="ARBA" id="ARBA00004417"/>
    </source>
</evidence>
<dbReference type="InterPro" id="IPR022885">
    <property type="entry name" value="NDH1_su_D/H"/>
</dbReference>
<comment type="similarity">
    <text evidence="2">In the C-terminal section; belongs to the complex I 49 kDa subunit family.</text>
</comment>
<evidence type="ECO:0000256" key="2">
    <source>
        <dbReference type="ARBA" id="ARBA00010019"/>
    </source>
</evidence>
<dbReference type="Pfam" id="PF00346">
    <property type="entry name" value="Complex1_49kDa"/>
    <property type="match status" value="2"/>
</dbReference>
<feature type="domain" description="NADH-quinone oxidoreductase subunit D" evidence="12">
    <location>
        <begin position="463"/>
        <end position="537"/>
    </location>
</feature>
<comment type="caution">
    <text evidence="13">The sequence shown here is derived from an EMBL/GenBank/DDBJ whole genome shotgun (WGS) entry which is preliminary data.</text>
</comment>
<keyword evidence="10" id="KW-0812">Transmembrane</keyword>
<comment type="subunit">
    <text evidence="7">NDH-1 is composed of 13 different subunits. Subunits NuoB, CD, E, F, and G constitute the peripheral sector of the complex.</text>
</comment>
<reference evidence="13" key="1">
    <citation type="submission" date="2022-01" db="EMBL/GenBank/DDBJ databases">
        <title>Novel bile acid biosynthetic pathways are enriched in the microbiome of centenarians.</title>
        <authorList>
            <person name="Sato Y."/>
            <person name="Atarashi K."/>
            <person name="Plichta R.D."/>
            <person name="Arai Y."/>
            <person name="Sasajima S."/>
            <person name="Kearney M.S."/>
            <person name="Suda W."/>
            <person name="Takeshita K."/>
            <person name="Sasaki T."/>
            <person name="Okamoto S."/>
            <person name="Skelly N.A."/>
            <person name="Okamura Y."/>
            <person name="Vlamakis H."/>
            <person name="Li Y."/>
            <person name="Tanoue T."/>
            <person name="Takei H."/>
            <person name="Nittono H."/>
            <person name="Narushima S."/>
            <person name="Irie J."/>
            <person name="Itoh H."/>
            <person name="Moriya K."/>
            <person name="Sugiura Y."/>
            <person name="Suematsu M."/>
            <person name="Moritoki N."/>
            <person name="Shibata S."/>
            <person name="Littman R.D."/>
            <person name="Fischbach A.M."/>
            <person name="Uwamino Y."/>
            <person name="Inoue T."/>
            <person name="Honda A."/>
            <person name="Hattori M."/>
            <person name="Murai T."/>
            <person name="Xavier J.R."/>
            <person name="Hirose N."/>
            <person name="Honda K."/>
        </authorList>
    </citation>
    <scope>NUCLEOTIDE SEQUENCE</scope>
    <source>
        <strain evidence="13">CE91-St16</strain>
    </source>
</reference>
<dbReference type="Pfam" id="PF00329">
    <property type="entry name" value="Complex1_30kDa"/>
    <property type="match status" value="1"/>
</dbReference>
<evidence type="ECO:0000256" key="5">
    <source>
        <dbReference type="ARBA" id="ARBA00023136"/>
    </source>
</evidence>
<dbReference type="PANTHER" id="PTHR11993:SF10">
    <property type="entry name" value="NADH DEHYDROGENASE [UBIQUINONE] IRON-SULFUR PROTEIN 2, MITOCHONDRIAL"/>
    <property type="match status" value="1"/>
</dbReference>
<dbReference type="EMBL" id="BQOL01000001">
    <property type="protein sequence ID" value="GKI18180.1"/>
    <property type="molecule type" value="Genomic_DNA"/>
</dbReference>
<feature type="transmembrane region" description="Helical" evidence="10">
    <location>
        <begin position="283"/>
        <end position="303"/>
    </location>
</feature>
<name>A0AA37KLK4_9BACT</name>
<accession>A0AA37KLK4</accession>
<evidence type="ECO:0000259" key="12">
    <source>
        <dbReference type="Pfam" id="PF00346"/>
    </source>
</evidence>
<evidence type="ECO:0000256" key="4">
    <source>
        <dbReference type="ARBA" id="ARBA00023027"/>
    </source>
</evidence>
<keyword evidence="10" id="KW-1133">Transmembrane helix</keyword>
<organism evidence="13 14">
    <name type="scientific">Alistipes finegoldii</name>
    <dbReference type="NCBI Taxonomy" id="214856"/>
    <lineage>
        <taxon>Bacteria</taxon>
        <taxon>Pseudomonadati</taxon>
        <taxon>Bacteroidota</taxon>
        <taxon>Bacteroidia</taxon>
        <taxon>Bacteroidales</taxon>
        <taxon>Rikenellaceae</taxon>
        <taxon>Alistipes</taxon>
    </lineage>
</organism>
<gene>
    <name evidence="13" type="primary">nuoC</name>
    <name evidence="9" type="synonym">nuoD</name>
    <name evidence="13" type="ORF">CE91St16_10880</name>
</gene>
<dbReference type="GO" id="GO:0051287">
    <property type="term" value="F:NAD binding"/>
    <property type="evidence" value="ECO:0007669"/>
    <property type="project" value="InterPro"/>
</dbReference>
<dbReference type="InterPro" id="IPR001135">
    <property type="entry name" value="NADH_Q_OxRdtase_suD"/>
</dbReference>
<keyword evidence="9" id="KW-0813">Transport</keyword>
<comment type="function">
    <text evidence="9">NDH-1 shuttles electrons from NADH, via FMN and iron-sulfur (Fe-S) centers, to quinones in the respiratory chain. The immediate electron acceptor for the enzyme in this species is believed to be a menaquinone. Couples the redox reaction to proton translocation (for every two electrons transferred, four hydrogen ions are translocated across the cytoplasmic membrane), and thus conserves the redox energy in a proton gradient.</text>
</comment>
<dbReference type="AlphaFoldDB" id="A0AA37KLK4"/>
<comment type="similarity">
    <text evidence="9">Belongs to the complex I 49 kDa subunit family.</text>
</comment>